<keyword evidence="1" id="KW-0548">Nucleotidyltransferase</keyword>
<keyword evidence="1" id="KW-0808">Transferase</keyword>
<dbReference type="GO" id="GO:0030422">
    <property type="term" value="P:siRNA processing"/>
    <property type="evidence" value="ECO:0007669"/>
    <property type="project" value="TreeGrafter"/>
</dbReference>
<protein>
    <recommendedName>
        <fullName evidence="1">RNA-dependent RNA polymerase</fullName>
        <ecNumber evidence="1">2.7.7.48</ecNumber>
    </recommendedName>
</protein>
<sequence>MEICMYNIAANVDEVLLKNRLADILHGPRYTHLSTHPIDFAVRIFSQSPPKRNNGFLTVPTISIAEQFLQEFGGKPAKYRLILGKPIFFKQSKRSPRRRQIKELQRPPATGRRFAEHREHATDPAMASVGVSELQFGYFCRDDEYSIEWKKVPGLAAQLVLDDARNAFEIIWHERTHTQYVIFRAASIYWIGAGLDSTGWAVVFFALNHAPSFQTSGPQYPAKILKREKRYTARLCAFDADHMPLAPYTSNAIRIICKTAGDLDVFRSLGGLAQVQIEETLYPATERALFAHNIRRTYQKWITRTPWSIAFQVEALVQASLVELREVLQELRPMIAKMVERHGPDPTSAFLHDFRMRVKEITMAGEGISLRDVWIAALDEFQQRPPSLAVPVDDNEDLFQCFHVIVTPTTMFLEGPFPEQSNRVIRRYKANQDCFIRVSFLDETRLAYRSDRNVNISGMIKMRVRQFLVEGLPVAGRAFEFLAYSQSGLKEHSVWFVKPFRSGGRAVSAASIIQGLGSFRALPYDPLLMYCPARYAARLSQAFTATDSALSVQTEDMIAIPDILTHDRQYCFTDGVGTLSPDLARAIWGQLRAKGRRVGHASTYPRLFQIRLGGSKGMLSVDHCLTGLAVGLRPSMTKFDAPHSLSIEIARAFDRPSKYYLNRPLIMLLEGLGTPYGVFQRLQDDAVRDAQRATASLDQAAHLLEAHGLGASYKLSSIMRNLHRLGVGAFTGDVFWQRMMDFAVNHVLRELKHHARIPVPLGWTLVGVADIYEYLQEDEIFACVDASDEAGLVYLEGPIMISRSPSIHPGDIQIVHAIGKPPEGSPYEREPLRNGVVFATKGRRPVSTCLGGGDLDGDVYNLTPMSELHPPKISEPAAYEPAVRMAIKKESTMEDVADFVTHYITNDTLGVVATHWLITADQREDGIFDEDCLKLSKLHSIAVDYPKTGRSVSLYNIPKLKSKVKPDWYAPETQANNRKRYYESQRAIGKLSRAIKLPALKAFASSRPRHMEDGQGHLHRDIVNQFHSHSAGECDVFARLTVRHSVEEFIYVSQANIPDDMVVFMGQLLASYASQLRSICAMNSISEYSGSAMLTEEEAMIGTIAEKTSQPRRRTDAMGRLRDHTERLVKAVRAEISGVDGTPPRRSLKRAWVAYNVGLLKGVYFGAGSFAWIALGEIFDAIRDIEEEERSLLRRAHA</sequence>
<dbReference type="Proteomes" id="UP000076727">
    <property type="component" value="Unassembled WGS sequence"/>
</dbReference>
<accession>A0A165UBZ2</accession>
<dbReference type="InterPro" id="IPR057596">
    <property type="entry name" value="RDRP_core"/>
</dbReference>
<dbReference type="GO" id="GO:0031380">
    <property type="term" value="C:nuclear RNA-directed RNA polymerase complex"/>
    <property type="evidence" value="ECO:0007669"/>
    <property type="project" value="TreeGrafter"/>
</dbReference>
<dbReference type="InterPro" id="IPR007855">
    <property type="entry name" value="RDRP"/>
</dbReference>
<reference evidence="4 5" key="1">
    <citation type="journal article" date="2016" name="Mol. Biol. Evol.">
        <title>Comparative Genomics of Early-Diverging Mushroom-Forming Fungi Provides Insights into the Origins of Lignocellulose Decay Capabilities.</title>
        <authorList>
            <person name="Nagy L.G."/>
            <person name="Riley R."/>
            <person name="Tritt A."/>
            <person name="Adam C."/>
            <person name="Daum C."/>
            <person name="Floudas D."/>
            <person name="Sun H."/>
            <person name="Yadav J.S."/>
            <person name="Pangilinan J."/>
            <person name="Larsson K.H."/>
            <person name="Matsuura K."/>
            <person name="Barry K."/>
            <person name="Labutti K."/>
            <person name="Kuo R."/>
            <person name="Ohm R.A."/>
            <person name="Bhattacharya S.S."/>
            <person name="Shirouzu T."/>
            <person name="Yoshinaga Y."/>
            <person name="Martin F.M."/>
            <person name="Grigoriev I.V."/>
            <person name="Hibbett D.S."/>
        </authorList>
    </citation>
    <scope>NUCLEOTIDE SEQUENCE [LARGE SCALE GENOMIC DNA]</scope>
    <source>
        <strain evidence="4 5">L-15889</strain>
    </source>
</reference>
<dbReference type="STRING" id="1314783.A0A165UBZ2"/>
<dbReference type="AlphaFoldDB" id="A0A165UBZ2"/>
<evidence type="ECO:0000256" key="1">
    <source>
        <dbReference type="RuleBase" id="RU363098"/>
    </source>
</evidence>
<dbReference type="Pfam" id="PF05183">
    <property type="entry name" value="RdRP"/>
    <property type="match status" value="1"/>
</dbReference>
<feature type="domain" description="RDRP core" evidence="3">
    <location>
        <begin position="406"/>
        <end position="995"/>
    </location>
</feature>
<proteinExistence type="inferred from homology"/>
<evidence type="ECO:0000313" key="5">
    <source>
        <dbReference type="Proteomes" id="UP000076727"/>
    </source>
</evidence>
<dbReference type="EMBL" id="KV429032">
    <property type="protein sequence ID" value="KZT74695.1"/>
    <property type="molecule type" value="Genomic_DNA"/>
</dbReference>
<comment type="catalytic activity">
    <reaction evidence="1">
        <text>RNA(n) + a ribonucleoside 5'-triphosphate = RNA(n+1) + diphosphate</text>
        <dbReference type="Rhea" id="RHEA:21248"/>
        <dbReference type="Rhea" id="RHEA-COMP:14527"/>
        <dbReference type="Rhea" id="RHEA-COMP:17342"/>
        <dbReference type="ChEBI" id="CHEBI:33019"/>
        <dbReference type="ChEBI" id="CHEBI:61557"/>
        <dbReference type="ChEBI" id="CHEBI:140395"/>
        <dbReference type="EC" id="2.7.7.48"/>
    </reaction>
</comment>
<dbReference type="PANTHER" id="PTHR23079">
    <property type="entry name" value="RNA-DEPENDENT RNA POLYMERASE"/>
    <property type="match status" value="1"/>
</dbReference>
<dbReference type="OrthoDB" id="6513042at2759"/>
<evidence type="ECO:0000256" key="2">
    <source>
        <dbReference type="SAM" id="MobiDB-lite"/>
    </source>
</evidence>
<dbReference type="PANTHER" id="PTHR23079:SF55">
    <property type="entry name" value="RNA-DIRECTED RNA POLYMERASE"/>
    <property type="match status" value="1"/>
</dbReference>
<comment type="similarity">
    <text evidence="1">Belongs to the RdRP family.</text>
</comment>
<keyword evidence="1" id="KW-0696">RNA-directed RNA polymerase</keyword>
<keyword evidence="1" id="KW-0694">RNA-binding</keyword>
<evidence type="ECO:0000259" key="3">
    <source>
        <dbReference type="Pfam" id="PF05183"/>
    </source>
</evidence>
<organism evidence="4 5">
    <name type="scientific">Daedalea quercina L-15889</name>
    <dbReference type="NCBI Taxonomy" id="1314783"/>
    <lineage>
        <taxon>Eukaryota</taxon>
        <taxon>Fungi</taxon>
        <taxon>Dikarya</taxon>
        <taxon>Basidiomycota</taxon>
        <taxon>Agaricomycotina</taxon>
        <taxon>Agaricomycetes</taxon>
        <taxon>Polyporales</taxon>
        <taxon>Fomitopsis</taxon>
    </lineage>
</organism>
<keyword evidence="5" id="KW-1185">Reference proteome</keyword>
<gene>
    <name evidence="4" type="ORF">DAEQUDRAFT_734301</name>
</gene>
<dbReference type="GO" id="GO:0003723">
    <property type="term" value="F:RNA binding"/>
    <property type="evidence" value="ECO:0007669"/>
    <property type="project" value="UniProtKB-KW"/>
</dbReference>
<dbReference type="GO" id="GO:0003968">
    <property type="term" value="F:RNA-directed RNA polymerase activity"/>
    <property type="evidence" value="ECO:0007669"/>
    <property type="project" value="UniProtKB-KW"/>
</dbReference>
<feature type="region of interest" description="Disordered" evidence="2">
    <location>
        <begin position="93"/>
        <end position="115"/>
    </location>
</feature>
<evidence type="ECO:0000313" key="4">
    <source>
        <dbReference type="EMBL" id="KZT74695.1"/>
    </source>
</evidence>
<dbReference type="EC" id="2.7.7.48" evidence="1"/>
<name>A0A165UBZ2_9APHY</name>